<organism evidence="2">
    <name type="scientific">Lepeophtheirus salmonis</name>
    <name type="common">Salmon louse</name>
    <name type="synonym">Caligus salmonis</name>
    <dbReference type="NCBI Taxonomy" id="72036"/>
    <lineage>
        <taxon>Eukaryota</taxon>
        <taxon>Metazoa</taxon>
        <taxon>Ecdysozoa</taxon>
        <taxon>Arthropoda</taxon>
        <taxon>Crustacea</taxon>
        <taxon>Multicrustacea</taxon>
        <taxon>Hexanauplia</taxon>
        <taxon>Copepoda</taxon>
        <taxon>Siphonostomatoida</taxon>
        <taxon>Caligidae</taxon>
        <taxon>Lepeophtheirus</taxon>
    </lineage>
</organism>
<reference evidence="2" key="1">
    <citation type="submission" date="2014-05" db="EMBL/GenBank/DDBJ databases">
        <authorList>
            <person name="Chronopoulou M."/>
        </authorList>
    </citation>
    <scope>NUCLEOTIDE SEQUENCE</scope>
    <source>
        <tissue evidence="2">Whole organism</tissue>
    </source>
</reference>
<dbReference type="EMBL" id="HACA01002903">
    <property type="protein sequence ID" value="CDW20264.1"/>
    <property type="molecule type" value="Transcribed_RNA"/>
</dbReference>
<dbReference type="AlphaFoldDB" id="A0A0K2T2G6"/>
<evidence type="ECO:0000313" key="2">
    <source>
        <dbReference type="EMBL" id="CDW20264.1"/>
    </source>
</evidence>
<accession>A0A0K2T2G6</accession>
<evidence type="ECO:0000256" key="1">
    <source>
        <dbReference type="SAM" id="MobiDB-lite"/>
    </source>
</evidence>
<sequence length="52" mass="5819">MHLWAEIISGNSSLSPPTRKETSEQIPGIMNKCVCVVISTRNEQAINEQTLY</sequence>
<name>A0A0K2T2G6_LEPSM</name>
<protein>
    <submittedName>
        <fullName evidence="2">Uncharacterized protein</fullName>
    </submittedName>
</protein>
<feature type="region of interest" description="Disordered" evidence="1">
    <location>
        <begin position="1"/>
        <end position="23"/>
    </location>
</feature>
<proteinExistence type="predicted"/>